<feature type="compositionally biased region" description="Acidic residues" evidence="5">
    <location>
        <begin position="11"/>
        <end position="21"/>
    </location>
</feature>
<keyword evidence="4" id="KW-0805">Transcription regulation</keyword>
<sequence length="238" mass="25201">MDLLGAYASSNEDDDAMEEVVQEPSSAAPQPSKQERAGAQEGTQAAEEQEESKEGQDTIAGKRIAELNEVEESIAQLLHLAGCTLASLHPDPMSSFTSRTMSLDDDESEEGSPRPRPPPAPPGEEDKGADFAKYAEAYYTTLNDIQLSLRTSIRHLRLSRASPAPLLDPHFASLANTTSEGVVGSGGLALGDRLKPLTLEEPRWPGGGEEAPPKLSVGALKLEKEAWEALGAALGGGE</sequence>
<comment type="subunit">
    <text evidence="4">Component of the Mediator complex.</text>
</comment>
<name>A0A1Y2EZ49_9BASI</name>
<dbReference type="Gene3D" id="1.10.287.3490">
    <property type="match status" value="1"/>
</dbReference>
<feature type="region of interest" description="Disordered" evidence="5">
    <location>
        <begin position="1"/>
        <end position="64"/>
    </location>
</feature>
<dbReference type="GO" id="GO:0006357">
    <property type="term" value="P:regulation of transcription by RNA polymerase II"/>
    <property type="evidence" value="ECO:0007669"/>
    <property type="project" value="InterPro"/>
</dbReference>
<comment type="function">
    <text evidence="4">Component of the Mediator complex, a coactivator involved in the regulated transcription of nearly all RNA polymerase II-dependent genes. Mediator functions as a bridge to convey information from gene-specific regulatory proteins to the basal RNA polymerase II transcription machinery. Mediator is recruited to promoters by direct interactions with regulatory proteins and serves as a scaffold for the assembly of a functional pre-initiation complex with RNA polymerase II and the general transcription factors.</text>
</comment>
<feature type="compositionally biased region" description="Polar residues" evidence="5">
    <location>
        <begin position="23"/>
        <end position="32"/>
    </location>
</feature>
<dbReference type="InParanoid" id="A0A1Y2EZ49"/>
<proteinExistence type="inferred from homology"/>
<keyword evidence="3 4" id="KW-0539">Nucleus</keyword>
<evidence type="ECO:0000256" key="4">
    <source>
        <dbReference type="RuleBase" id="RU364147"/>
    </source>
</evidence>
<evidence type="ECO:0000313" key="7">
    <source>
        <dbReference type="Proteomes" id="UP000193467"/>
    </source>
</evidence>
<dbReference type="EMBL" id="MCGR01000033">
    <property type="protein sequence ID" value="ORY76879.1"/>
    <property type="molecule type" value="Genomic_DNA"/>
</dbReference>
<feature type="region of interest" description="Disordered" evidence="5">
    <location>
        <begin position="92"/>
        <end position="132"/>
    </location>
</feature>
<reference evidence="6 7" key="1">
    <citation type="submission" date="2016-07" db="EMBL/GenBank/DDBJ databases">
        <title>Pervasive Adenine N6-methylation of Active Genes in Fungi.</title>
        <authorList>
            <consortium name="DOE Joint Genome Institute"/>
            <person name="Mondo S.J."/>
            <person name="Dannebaum R.O."/>
            <person name="Kuo R.C."/>
            <person name="Labutti K."/>
            <person name="Haridas S."/>
            <person name="Kuo A."/>
            <person name="Salamov A."/>
            <person name="Ahrendt S.R."/>
            <person name="Lipzen A."/>
            <person name="Sullivan W."/>
            <person name="Andreopoulos W.B."/>
            <person name="Clum A."/>
            <person name="Lindquist E."/>
            <person name="Daum C."/>
            <person name="Ramamoorthy G.K."/>
            <person name="Gryganskyi A."/>
            <person name="Culley D."/>
            <person name="Magnuson J.K."/>
            <person name="James T.Y."/>
            <person name="O'Malley M.A."/>
            <person name="Stajich J.E."/>
            <person name="Spatafora J.W."/>
            <person name="Visel A."/>
            <person name="Grigoriev I.V."/>
        </authorList>
    </citation>
    <scope>NUCLEOTIDE SEQUENCE [LARGE SCALE GENOMIC DNA]</scope>
    <source>
        <strain evidence="6 7">62-1032</strain>
    </source>
</reference>
<keyword evidence="4" id="KW-0010">Activator</keyword>
<dbReference type="Pfam" id="PF10280">
    <property type="entry name" value="Med11"/>
    <property type="match status" value="1"/>
</dbReference>
<dbReference type="AlphaFoldDB" id="A0A1Y2EZ49"/>
<evidence type="ECO:0000256" key="1">
    <source>
        <dbReference type="ARBA" id="ARBA00004123"/>
    </source>
</evidence>
<organism evidence="6 7">
    <name type="scientific">Leucosporidium creatinivorum</name>
    <dbReference type="NCBI Taxonomy" id="106004"/>
    <lineage>
        <taxon>Eukaryota</taxon>
        <taxon>Fungi</taxon>
        <taxon>Dikarya</taxon>
        <taxon>Basidiomycota</taxon>
        <taxon>Pucciniomycotina</taxon>
        <taxon>Microbotryomycetes</taxon>
        <taxon>Leucosporidiales</taxon>
        <taxon>Leucosporidium</taxon>
    </lineage>
</organism>
<keyword evidence="4" id="KW-0804">Transcription</keyword>
<evidence type="ECO:0000256" key="3">
    <source>
        <dbReference type="ARBA" id="ARBA00023242"/>
    </source>
</evidence>
<dbReference type="GO" id="GO:0003712">
    <property type="term" value="F:transcription coregulator activity"/>
    <property type="evidence" value="ECO:0007669"/>
    <property type="project" value="InterPro"/>
</dbReference>
<accession>A0A1Y2EZ49</accession>
<keyword evidence="7" id="KW-1185">Reference proteome</keyword>
<dbReference type="InterPro" id="IPR019404">
    <property type="entry name" value="Mediator_Med11"/>
</dbReference>
<dbReference type="OrthoDB" id="3358442at2759"/>
<comment type="similarity">
    <text evidence="2 4">Belongs to the Mediator complex subunit 11 family.</text>
</comment>
<evidence type="ECO:0000256" key="2">
    <source>
        <dbReference type="ARBA" id="ARBA00008186"/>
    </source>
</evidence>
<gene>
    <name evidence="4" type="primary">MED11</name>
    <name evidence="6" type="ORF">BCR35DRAFT_305630</name>
</gene>
<comment type="caution">
    <text evidence="6">The sequence shown here is derived from an EMBL/GenBank/DDBJ whole genome shotgun (WGS) entry which is preliminary data.</text>
</comment>
<dbReference type="Proteomes" id="UP000193467">
    <property type="component" value="Unassembled WGS sequence"/>
</dbReference>
<evidence type="ECO:0000313" key="6">
    <source>
        <dbReference type="EMBL" id="ORY76879.1"/>
    </source>
</evidence>
<comment type="subcellular location">
    <subcellularLocation>
        <location evidence="1 4">Nucleus</location>
    </subcellularLocation>
</comment>
<evidence type="ECO:0000256" key="5">
    <source>
        <dbReference type="SAM" id="MobiDB-lite"/>
    </source>
</evidence>
<protein>
    <recommendedName>
        <fullName evidence="4">Mediator of RNA polymerase II transcription subunit 11</fullName>
    </recommendedName>
    <alternativeName>
        <fullName evidence="4">Mediator complex subunit 11</fullName>
    </alternativeName>
</protein>
<dbReference type="GO" id="GO:0016592">
    <property type="term" value="C:mediator complex"/>
    <property type="evidence" value="ECO:0007669"/>
    <property type="project" value="InterPro"/>
</dbReference>